<comment type="caution">
    <text evidence="1">The sequence shown here is derived from an EMBL/GenBank/DDBJ whole genome shotgun (WGS) entry which is preliminary data.</text>
</comment>
<sequence>MAVGQNFNVDFRISGLTGALGDSLSGFDLTVLFDSKVLQLTGFSFIDSNGANQLDLAEAASFGFLGDAKVSGNLIDVFGLSGNSALVLDSAQTDAFRFLSLNFKALAPSAGAVVKLDTVDLDMLFIDSGAGYLPISFDNEGLEIAIGQNTQVPEPGTLLLLLAALPALLLARRRGAAALVLSAGLVATVPASAKQPAPAQASKDASAPAAKAGDAVNGQILEIKGQRAQIRLSNGSVQWVSLDAPVGNLLVGAKISGKLVQGGDTLRLTNISISN</sequence>
<name>A0A7W5BBI8_9BURK</name>
<gene>
    <name evidence="1" type="ORF">FHS03_003181</name>
</gene>
<proteinExistence type="predicted"/>
<dbReference type="GO" id="GO:0030246">
    <property type="term" value="F:carbohydrate binding"/>
    <property type="evidence" value="ECO:0007669"/>
    <property type="project" value="InterPro"/>
</dbReference>
<organism evidence="1 2">
    <name type="scientific">Pseudoduganella violacea</name>
    <dbReference type="NCBI Taxonomy" id="1715466"/>
    <lineage>
        <taxon>Bacteria</taxon>
        <taxon>Pseudomonadati</taxon>
        <taxon>Pseudomonadota</taxon>
        <taxon>Betaproteobacteria</taxon>
        <taxon>Burkholderiales</taxon>
        <taxon>Oxalobacteraceae</taxon>
        <taxon>Telluria group</taxon>
        <taxon>Pseudoduganella</taxon>
    </lineage>
</organism>
<evidence type="ECO:0000313" key="1">
    <source>
        <dbReference type="EMBL" id="MBB3120122.1"/>
    </source>
</evidence>
<dbReference type="NCBIfam" id="TIGR02595">
    <property type="entry name" value="PEP_CTERM"/>
    <property type="match status" value="1"/>
</dbReference>
<dbReference type="RefSeq" id="WP_183441900.1">
    <property type="nucleotide sequence ID" value="NZ_JACHXD010000008.1"/>
</dbReference>
<evidence type="ECO:0000313" key="2">
    <source>
        <dbReference type="Proteomes" id="UP000541535"/>
    </source>
</evidence>
<dbReference type="InterPro" id="IPR013424">
    <property type="entry name" value="Ice-binding_C"/>
</dbReference>
<protein>
    <submittedName>
        <fullName evidence="1">Uncharacterized protein</fullName>
    </submittedName>
</protein>
<dbReference type="EMBL" id="JACHXD010000008">
    <property type="protein sequence ID" value="MBB3120122.1"/>
    <property type="molecule type" value="Genomic_DNA"/>
</dbReference>
<dbReference type="Gene3D" id="2.60.40.680">
    <property type="match status" value="1"/>
</dbReference>
<reference evidence="1 2" key="1">
    <citation type="submission" date="2020-08" db="EMBL/GenBank/DDBJ databases">
        <title>Genomic Encyclopedia of Type Strains, Phase III (KMG-III): the genomes of soil and plant-associated and newly described type strains.</title>
        <authorList>
            <person name="Whitman W."/>
        </authorList>
    </citation>
    <scope>NUCLEOTIDE SEQUENCE [LARGE SCALE GENOMIC DNA]</scope>
    <source>
        <strain evidence="1 2">CECT 8897</strain>
    </source>
</reference>
<dbReference type="AlphaFoldDB" id="A0A7W5BBI8"/>
<dbReference type="Proteomes" id="UP000541535">
    <property type="component" value="Unassembled WGS sequence"/>
</dbReference>
<keyword evidence="2" id="KW-1185">Reference proteome</keyword>
<dbReference type="InterPro" id="IPR008965">
    <property type="entry name" value="CBM2/CBM3_carb-bd_dom_sf"/>
</dbReference>
<accession>A0A7W5BBI8</accession>
<dbReference type="SUPFAM" id="SSF49384">
    <property type="entry name" value="Carbohydrate-binding domain"/>
    <property type="match status" value="1"/>
</dbReference>